<dbReference type="Pfam" id="PF00149">
    <property type="entry name" value="Metallophos"/>
    <property type="match status" value="1"/>
</dbReference>
<evidence type="ECO:0000313" key="3">
    <source>
        <dbReference type="EMBL" id="EHM10582.1"/>
    </source>
</evidence>
<dbReference type="eggNOG" id="COG0420">
    <property type="taxonomic scope" value="Bacteria"/>
</dbReference>
<sequence>MGRFFIPSHQAYGGPQLELGKGVRRFLESMGFIPPQLDGSGCILHVSDTPSSTYGYIRRAVLSMRPMMVIHTGDVADEVKVGLWPSLKDEYVRKIAKLSKTLDVIRDISRLLITCGNHDLEEVLKELIPWAEVYPLRALITVNGRSVAASHRHSDLGELGDANLFGHDLDLRTSTDGDRIMLNGIERMSLLDTNTWSVRFITVPPGHRRRTDTAPPEGAITILTPRWPPADPRASKATKGAGDTTGGGTNAFTGTRRA</sequence>
<organism evidence="3 4">
    <name type="scientific">Thermanaerovibrio velox DSM 12556</name>
    <dbReference type="NCBI Taxonomy" id="926567"/>
    <lineage>
        <taxon>Bacteria</taxon>
        <taxon>Thermotogati</taxon>
        <taxon>Synergistota</taxon>
        <taxon>Synergistia</taxon>
        <taxon>Synergistales</taxon>
        <taxon>Synergistaceae</taxon>
        <taxon>Thermanaerovibrio</taxon>
    </lineage>
</organism>
<protein>
    <recommendedName>
        <fullName evidence="2">Calcineurin-like phosphoesterase domain-containing protein</fullName>
    </recommendedName>
</protein>
<dbReference type="EMBL" id="CM001377">
    <property type="protein sequence ID" value="EHM10582.1"/>
    <property type="molecule type" value="Genomic_DNA"/>
</dbReference>
<reference evidence="3 4" key="1">
    <citation type="submission" date="2011-10" db="EMBL/GenBank/DDBJ databases">
        <title>The Noncontiguous Finished genome of Thermanaerovibrio velox DSM 12556.</title>
        <authorList>
            <consortium name="US DOE Joint Genome Institute (JGI-PGF)"/>
            <person name="Lucas S."/>
            <person name="Copeland A."/>
            <person name="Lapidus A."/>
            <person name="Glavina del Rio T."/>
            <person name="Dalin E."/>
            <person name="Tice H."/>
            <person name="Bruce D."/>
            <person name="Goodwin L."/>
            <person name="Pitluck S."/>
            <person name="Peters L."/>
            <person name="Mikhailova N."/>
            <person name="Teshima H."/>
            <person name="Kyrpides N."/>
            <person name="Mavromatis K."/>
            <person name="Ivanova N."/>
            <person name="Markowitz V."/>
            <person name="Cheng J.-F."/>
            <person name="Hugenholtz P."/>
            <person name="Woyke T."/>
            <person name="Wu D."/>
            <person name="Spring S."/>
            <person name="Brambilla E.-M."/>
            <person name="Klenk H.-P."/>
            <person name="Eisen J.A."/>
        </authorList>
    </citation>
    <scope>NUCLEOTIDE SEQUENCE [LARGE SCALE GENOMIC DNA]</scope>
    <source>
        <strain evidence="3 4">DSM 12556</strain>
    </source>
</reference>
<dbReference type="RefSeq" id="WP_006584076.1">
    <property type="nucleotide sequence ID" value="NZ_CM001377.1"/>
</dbReference>
<proteinExistence type="predicted"/>
<dbReference type="SUPFAM" id="SSF56300">
    <property type="entry name" value="Metallo-dependent phosphatases"/>
    <property type="match status" value="1"/>
</dbReference>
<dbReference type="GO" id="GO:0016787">
    <property type="term" value="F:hydrolase activity"/>
    <property type="evidence" value="ECO:0007669"/>
    <property type="project" value="InterPro"/>
</dbReference>
<gene>
    <name evidence="3" type="ORF">TheveDRAFT_1464</name>
</gene>
<evidence type="ECO:0000259" key="2">
    <source>
        <dbReference type="Pfam" id="PF00149"/>
    </source>
</evidence>
<dbReference type="InterPro" id="IPR029052">
    <property type="entry name" value="Metallo-depent_PP-like"/>
</dbReference>
<dbReference type="InterPro" id="IPR004843">
    <property type="entry name" value="Calcineurin-like_PHP"/>
</dbReference>
<evidence type="ECO:0000256" key="1">
    <source>
        <dbReference type="SAM" id="MobiDB-lite"/>
    </source>
</evidence>
<keyword evidence="4" id="KW-1185">Reference proteome</keyword>
<dbReference type="HOGENOM" id="CLU_1077417_0_0_0"/>
<name>H0UPF1_9BACT</name>
<dbReference type="Gene3D" id="3.60.21.10">
    <property type="match status" value="1"/>
</dbReference>
<dbReference type="Proteomes" id="UP000005730">
    <property type="component" value="Chromosome"/>
</dbReference>
<dbReference type="AlphaFoldDB" id="H0UPF1"/>
<evidence type="ECO:0000313" key="4">
    <source>
        <dbReference type="Proteomes" id="UP000005730"/>
    </source>
</evidence>
<dbReference type="STRING" id="926567.TheveDRAFT_1464"/>
<feature type="region of interest" description="Disordered" evidence="1">
    <location>
        <begin position="207"/>
        <end position="258"/>
    </location>
</feature>
<feature type="domain" description="Calcineurin-like phosphoesterase" evidence="2">
    <location>
        <begin position="43"/>
        <end position="171"/>
    </location>
</feature>
<accession>H0UPF1</accession>